<dbReference type="KEGG" id="mpg:Theba_1124"/>
<dbReference type="AlphaFoldDB" id="I2F4H5"/>
<reference evidence="1 2" key="1">
    <citation type="journal article" date="2012" name="Genome Biol. Evol.">
        <title>Genome Sequence of the Mesophilic Thermotogales Bacterium Mesotoga prima MesG1.Ag.4.2 Reveals the Largest Thermotogales Genome To Date.</title>
        <authorList>
            <person name="Zhaxybayeva O."/>
            <person name="Swithers K.S."/>
            <person name="Foght J."/>
            <person name="Green A.G."/>
            <person name="Bruce D."/>
            <person name="Detter C."/>
            <person name="Han S."/>
            <person name="Teshima H."/>
            <person name="Han J."/>
            <person name="Woyke T."/>
            <person name="Pitluck S."/>
            <person name="Nolan M."/>
            <person name="Ivanova N."/>
            <person name="Pati A."/>
            <person name="Land M.L."/>
            <person name="Dlutek M."/>
            <person name="Doolittle W.F."/>
            <person name="Noll K.M."/>
            <person name="Nesbo C.L."/>
        </authorList>
    </citation>
    <scope>NUCLEOTIDE SEQUENCE [LARGE SCALE GENOMIC DNA]</scope>
    <source>
        <strain evidence="2">mesG1.Ag.4.2</strain>
    </source>
</reference>
<dbReference type="GeneID" id="87106952"/>
<evidence type="ECO:0000313" key="1">
    <source>
        <dbReference type="EMBL" id="AFK06828.1"/>
    </source>
</evidence>
<dbReference type="eggNOG" id="ENOG5033GJG">
    <property type="taxonomic scope" value="Bacteria"/>
</dbReference>
<organism evidence="1 2">
    <name type="scientific">Mesotoga prima MesG1.Ag.4.2</name>
    <dbReference type="NCBI Taxonomy" id="660470"/>
    <lineage>
        <taxon>Bacteria</taxon>
        <taxon>Thermotogati</taxon>
        <taxon>Thermotogota</taxon>
        <taxon>Thermotogae</taxon>
        <taxon>Kosmotogales</taxon>
        <taxon>Kosmotogaceae</taxon>
        <taxon>Mesotoga</taxon>
    </lineage>
</organism>
<dbReference type="HOGENOM" id="CLU_2422130_0_0_0"/>
<accession>I2F4H5</accession>
<dbReference type="EMBL" id="CP003532">
    <property type="protein sequence ID" value="AFK06828.1"/>
    <property type="molecule type" value="Genomic_DNA"/>
</dbReference>
<name>I2F4H5_9BACT</name>
<proteinExistence type="predicted"/>
<protein>
    <submittedName>
        <fullName evidence="1">Uncharacterized protein</fullName>
    </submittedName>
</protein>
<sequence>MIIVSKEELLAFKKLDLLYQMNLLQEQSVRLERKYDCSLEEFRSLVTDSDENYEMWDDLIEWEACNSALLEVRSMLERINAEDIEVR</sequence>
<keyword evidence="2" id="KW-1185">Reference proteome</keyword>
<gene>
    <name evidence="1" type="ORF">Theba_1124</name>
</gene>
<dbReference type="Proteomes" id="UP000002881">
    <property type="component" value="Chromosome"/>
</dbReference>
<evidence type="ECO:0000313" key="2">
    <source>
        <dbReference type="Proteomes" id="UP000002881"/>
    </source>
</evidence>
<dbReference type="RefSeq" id="WP_014730822.1">
    <property type="nucleotide sequence ID" value="NC_017934.1"/>
</dbReference>